<dbReference type="EMBL" id="CAEZVF010000003">
    <property type="protein sequence ID" value="CAB4613764.1"/>
    <property type="molecule type" value="Genomic_DNA"/>
</dbReference>
<feature type="compositionally biased region" description="Polar residues" evidence="1">
    <location>
        <begin position="175"/>
        <end position="185"/>
    </location>
</feature>
<name>A0A6J6HRQ6_9ZZZZ</name>
<accession>A0A6J6HRQ6</accession>
<dbReference type="AlphaFoldDB" id="A0A6J6HRQ6"/>
<feature type="region of interest" description="Disordered" evidence="1">
    <location>
        <begin position="156"/>
        <end position="191"/>
    </location>
</feature>
<gene>
    <name evidence="2" type="ORF">UFOPK1939_00045</name>
</gene>
<proteinExistence type="predicted"/>
<protein>
    <submittedName>
        <fullName evidence="2">Unannotated protein</fullName>
    </submittedName>
</protein>
<organism evidence="2">
    <name type="scientific">freshwater metagenome</name>
    <dbReference type="NCBI Taxonomy" id="449393"/>
    <lineage>
        <taxon>unclassified sequences</taxon>
        <taxon>metagenomes</taxon>
        <taxon>ecological metagenomes</taxon>
    </lineage>
</organism>
<sequence length="191" mass="20921">MSSVAENLLLFRGVWHDHISAYAPSGVELTEDPLGGSPGPVPYEQLVYLDIEGDQFIQTNVVLRGRDPHARTFRGSIVDGVLVFDRLGPQAPEMVGVSGGPGVLVFAPRRINEEGTTRFHDPDYIRHLGGDQRTRTTTLYRDGELVRVLTVMGTRISSDPTQRVPQDPRGATGPVHQSTTVSQVYSAEEKS</sequence>
<reference evidence="2" key="1">
    <citation type="submission" date="2020-05" db="EMBL/GenBank/DDBJ databases">
        <authorList>
            <person name="Chiriac C."/>
            <person name="Salcher M."/>
            <person name="Ghai R."/>
            <person name="Kavagutti S V."/>
        </authorList>
    </citation>
    <scope>NUCLEOTIDE SEQUENCE</scope>
</reference>
<evidence type="ECO:0000313" key="2">
    <source>
        <dbReference type="EMBL" id="CAB4613764.1"/>
    </source>
</evidence>
<evidence type="ECO:0000256" key="1">
    <source>
        <dbReference type="SAM" id="MobiDB-lite"/>
    </source>
</evidence>